<evidence type="ECO:0000313" key="1">
    <source>
        <dbReference type="EMBL" id="KAG2240588.1"/>
    </source>
</evidence>
<proteinExistence type="predicted"/>
<protein>
    <submittedName>
        <fullName evidence="1">Uncharacterized protein</fullName>
    </submittedName>
</protein>
<sequence>MLKLFPSWRRWWRTPSFISSTDERGGGVVANRHRKAQNFRAHNGRSVSDTKHKRLCVLRLGAMAEGFRKRFGETVTGETKNAATLNAKNRAVMFLIGNNISGGAIWWSQTSP</sequence>
<name>A0A8X7NY67_BRACI</name>
<keyword evidence="2" id="KW-1185">Reference proteome</keyword>
<dbReference type="AlphaFoldDB" id="A0A8X7NY67"/>
<accession>A0A8X7NY67</accession>
<gene>
    <name evidence="1" type="ORF">Bca52824_090552</name>
</gene>
<comment type="caution">
    <text evidence="1">The sequence shown here is derived from an EMBL/GenBank/DDBJ whole genome shotgun (WGS) entry which is preliminary data.</text>
</comment>
<reference evidence="1 2" key="1">
    <citation type="submission" date="2020-02" db="EMBL/GenBank/DDBJ databases">
        <authorList>
            <person name="Ma Q."/>
            <person name="Huang Y."/>
            <person name="Song X."/>
            <person name="Pei D."/>
        </authorList>
    </citation>
    <scope>NUCLEOTIDE SEQUENCE [LARGE SCALE GENOMIC DNA]</scope>
    <source>
        <strain evidence="1">Sxm20200214</strain>
        <tissue evidence="1">Leaf</tissue>
    </source>
</reference>
<dbReference type="OrthoDB" id="10460969at2759"/>
<evidence type="ECO:0000313" key="2">
    <source>
        <dbReference type="Proteomes" id="UP000886595"/>
    </source>
</evidence>
<dbReference type="EMBL" id="JAAMPC010001579">
    <property type="protein sequence ID" value="KAG2240588.1"/>
    <property type="molecule type" value="Genomic_DNA"/>
</dbReference>
<organism evidence="1 2">
    <name type="scientific">Brassica carinata</name>
    <name type="common">Ethiopian mustard</name>
    <name type="synonym">Abyssinian cabbage</name>
    <dbReference type="NCBI Taxonomy" id="52824"/>
    <lineage>
        <taxon>Eukaryota</taxon>
        <taxon>Viridiplantae</taxon>
        <taxon>Streptophyta</taxon>
        <taxon>Embryophyta</taxon>
        <taxon>Tracheophyta</taxon>
        <taxon>Spermatophyta</taxon>
        <taxon>Magnoliopsida</taxon>
        <taxon>eudicotyledons</taxon>
        <taxon>Gunneridae</taxon>
        <taxon>Pentapetalae</taxon>
        <taxon>rosids</taxon>
        <taxon>malvids</taxon>
        <taxon>Brassicales</taxon>
        <taxon>Brassicaceae</taxon>
        <taxon>Brassiceae</taxon>
        <taxon>Brassica</taxon>
    </lineage>
</organism>
<dbReference type="Proteomes" id="UP000886595">
    <property type="component" value="Unassembled WGS sequence"/>
</dbReference>